<accession>A0A9F2REP6</accession>
<dbReference type="AlphaFoldDB" id="A0A9F2REP6"/>
<reference evidence="3" key="1">
    <citation type="submission" date="2025-08" db="UniProtKB">
        <authorList>
            <consortium name="RefSeq"/>
        </authorList>
    </citation>
    <scope>IDENTIFICATION</scope>
    <source>
        <tissue evidence="3">Liver</tissue>
    </source>
</reference>
<dbReference type="GeneID" id="103067523"/>
<organism evidence="2 3">
    <name type="scientific">Python bivittatus</name>
    <name type="common">Burmese python</name>
    <name type="synonym">Python molurus bivittatus</name>
    <dbReference type="NCBI Taxonomy" id="176946"/>
    <lineage>
        <taxon>Eukaryota</taxon>
        <taxon>Metazoa</taxon>
        <taxon>Chordata</taxon>
        <taxon>Craniata</taxon>
        <taxon>Vertebrata</taxon>
        <taxon>Euteleostomi</taxon>
        <taxon>Lepidosauria</taxon>
        <taxon>Squamata</taxon>
        <taxon>Bifurcata</taxon>
        <taxon>Unidentata</taxon>
        <taxon>Episquamata</taxon>
        <taxon>Toxicofera</taxon>
        <taxon>Serpentes</taxon>
        <taxon>Henophidia</taxon>
        <taxon>Pythonidae</taxon>
        <taxon>Python</taxon>
    </lineage>
</organism>
<keyword evidence="2" id="KW-1185">Reference proteome</keyword>
<dbReference type="OrthoDB" id="9947814at2759"/>
<dbReference type="InterPro" id="IPR000082">
    <property type="entry name" value="SEA_dom"/>
</dbReference>
<dbReference type="KEGG" id="pbi:103067523"/>
<dbReference type="OMA" id="TRMERYN"/>
<evidence type="ECO:0000313" key="2">
    <source>
        <dbReference type="Proteomes" id="UP000695026"/>
    </source>
</evidence>
<feature type="non-terminal residue" evidence="3">
    <location>
        <position position="1"/>
    </location>
</feature>
<feature type="domain" description="SEA" evidence="1">
    <location>
        <begin position="19"/>
        <end position="136"/>
    </location>
</feature>
<proteinExistence type="predicted"/>
<dbReference type="SUPFAM" id="SSF82671">
    <property type="entry name" value="SEA domain"/>
    <property type="match status" value="1"/>
</dbReference>
<dbReference type="InterPro" id="IPR036364">
    <property type="entry name" value="SEA_dom_sf"/>
</dbReference>
<evidence type="ECO:0000259" key="1">
    <source>
        <dbReference type="PROSITE" id="PS50024"/>
    </source>
</evidence>
<dbReference type="PROSITE" id="PS50024">
    <property type="entry name" value="SEA"/>
    <property type="match status" value="1"/>
</dbReference>
<dbReference type="Proteomes" id="UP000695026">
    <property type="component" value="Unplaced"/>
</dbReference>
<dbReference type="PANTHER" id="PTHR14672">
    <property type="entry name" value="MUCIN-16"/>
    <property type="match status" value="1"/>
</dbReference>
<dbReference type="Pfam" id="PF01390">
    <property type="entry name" value="SEA"/>
    <property type="match status" value="1"/>
</dbReference>
<protein>
    <submittedName>
        <fullName evidence="3">Mucin-16-like</fullName>
    </submittedName>
</protein>
<dbReference type="PANTHER" id="PTHR14672:SF1">
    <property type="entry name" value="MUCIN-16"/>
    <property type="match status" value="1"/>
</dbReference>
<dbReference type="Gene3D" id="3.30.70.960">
    <property type="entry name" value="SEA domain"/>
    <property type="match status" value="1"/>
</dbReference>
<dbReference type="RefSeq" id="XP_007445487.2">
    <property type="nucleotide sequence ID" value="XM_007445425.3"/>
</dbReference>
<name>A0A9F2REP6_PYTBI</name>
<evidence type="ECO:0000313" key="3">
    <source>
        <dbReference type="RefSeq" id="XP_007445487.2"/>
    </source>
</evidence>
<dbReference type="InterPro" id="IPR028850">
    <property type="entry name" value="MUC16"/>
</dbReference>
<feature type="non-terminal residue" evidence="3">
    <location>
        <position position="136"/>
    </location>
</feature>
<sequence length="136" mass="15057">YHEGPRQTTVAPTSKPPTVTGRFTVNFTAINLIYRPEMGNPKSRLFSSTERVFAKLLGQILKSSDIGPDFMNCSLSALRSLNEGKNTGVDTVCTYHKVATAPPFDPVHIYHKFLNETTGFTKMGAYNLDPNSLFVN</sequence>
<gene>
    <name evidence="3" type="primary">LOC103067523</name>
</gene>